<protein>
    <submittedName>
        <fullName evidence="7">RDD family protein</fullName>
    </submittedName>
</protein>
<keyword evidence="4 5" id="KW-0472">Membrane</keyword>
<dbReference type="PANTHER" id="PTHR38480">
    <property type="entry name" value="SLR0254 PROTEIN"/>
    <property type="match status" value="1"/>
</dbReference>
<accession>A0A554MWX5</accession>
<evidence type="ECO:0000256" key="3">
    <source>
        <dbReference type="ARBA" id="ARBA00022989"/>
    </source>
</evidence>
<feature type="transmembrane region" description="Helical" evidence="5">
    <location>
        <begin position="21"/>
        <end position="43"/>
    </location>
</feature>
<dbReference type="EMBL" id="QMDX01000011">
    <property type="protein sequence ID" value="TSD09632.1"/>
    <property type="molecule type" value="Genomic_DNA"/>
</dbReference>
<keyword evidence="3 5" id="KW-1133">Transmembrane helix</keyword>
<dbReference type="InParanoid" id="A0A554MWX5"/>
<dbReference type="OrthoDB" id="288430at2157"/>
<keyword evidence="2 5" id="KW-0812">Transmembrane</keyword>
<dbReference type="InterPro" id="IPR010432">
    <property type="entry name" value="RDD"/>
</dbReference>
<dbReference type="Proteomes" id="UP000319894">
    <property type="component" value="Unassembled WGS sequence"/>
</dbReference>
<dbReference type="RefSeq" id="WP_144262917.1">
    <property type="nucleotide sequence ID" value="NZ_QMDX01000011.1"/>
</dbReference>
<dbReference type="PANTHER" id="PTHR38480:SF1">
    <property type="entry name" value="SLR0254 PROTEIN"/>
    <property type="match status" value="1"/>
</dbReference>
<reference evidence="7 8" key="1">
    <citation type="submission" date="2018-06" db="EMBL/GenBank/DDBJ databases">
        <title>Natronomonas sp. F16-60 a new haloarchaeon isolated from a solar saltern of Isla Cristina, Huelva, Spain.</title>
        <authorList>
            <person name="Duran-Viseras A."/>
            <person name="Sanchez-Porro C."/>
            <person name="Ventosa A."/>
        </authorList>
    </citation>
    <scope>NUCLEOTIDE SEQUENCE [LARGE SCALE GENOMIC DNA]</scope>
    <source>
        <strain evidence="7 8">F16-60</strain>
    </source>
</reference>
<comment type="caution">
    <text evidence="7">The sequence shown here is derived from an EMBL/GenBank/DDBJ whole genome shotgun (WGS) entry which is preliminary data.</text>
</comment>
<evidence type="ECO:0000256" key="2">
    <source>
        <dbReference type="ARBA" id="ARBA00022692"/>
    </source>
</evidence>
<name>A0A554MWX5_9EURY</name>
<comment type="subcellular location">
    <subcellularLocation>
        <location evidence="1">Membrane</location>
        <topology evidence="1">Multi-pass membrane protein</topology>
    </subcellularLocation>
</comment>
<dbReference type="GO" id="GO:0016020">
    <property type="term" value="C:membrane"/>
    <property type="evidence" value="ECO:0007669"/>
    <property type="project" value="UniProtKB-SubCell"/>
</dbReference>
<evidence type="ECO:0000313" key="7">
    <source>
        <dbReference type="EMBL" id="TSD09632.1"/>
    </source>
</evidence>
<dbReference type="AlphaFoldDB" id="A0A554MWX5"/>
<feature type="transmembrane region" description="Helical" evidence="5">
    <location>
        <begin position="49"/>
        <end position="69"/>
    </location>
</feature>
<proteinExistence type="predicted"/>
<evidence type="ECO:0000259" key="6">
    <source>
        <dbReference type="Pfam" id="PF06271"/>
    </source>
</evidence>
<dbReference type="Pfam" id="PF06271">
    <property type="entry name" value="RDD"/>
    <property type="match status" value="1"/>
</dbReference>
<evidence type="ECO:0000256" key="1">
    <source>
        <dbReference type="ARBA" id="ARBA00004141"/>
    </source>
</evidence>
<feature type="transmembrane region" description="Helical" evidence="5">
    <location>
        <begin position="103"/>
        <end position="121"/>
    </location>
</feature>
<gene>
    <name evidence="7" type="ORF">DP107_14745</name>
</gene>
<evidence type="ECO:0000256" key="5">
    <source>
        <dbReference type="SAM" id="Phobius"/>
    </source>
</evidence>
<keyword evidence="8" id="KW-1185">Reference proteome</keyword>
<evidence type="ECO:0000256" key="4">
    <source>
        <dbReference type="ARBA" id="ARBA00023136"/>
    </source>
</evidence>
<feature type="domain" description="RDD" evidence="6">
    <location>
        <begin position="20"/>
        <end position="133"/>
    </location>
</feature>
<sequence length="147" mass="15772">MPLFERPKPQMGTQGDVVPRRIGAFVVNLIIVAVFGGLVTGALSLSPEAGSGVIGLLLLLYFIVFEGTYGKTPGKHLLGLVVVTRRGEPCEYREAAIRSVLRIIDGLPGALYVVGLIAIYLTDDRQRLGDLAADTVVVRAAERGERL</sequence>
<organism evidence="7 8">
    <name type="scientific">Haloglomus irregulare</name>
    <dbReference type="NCBI Taxonomy" id="2234134"/>
    <lineage>
        <taxon>Archaea</taxon>
        <taxon>Methanobacteriati</taxon>
        <taxon>Methanobacteriota</taxon>
        <taxon>Stenosarchaea group</taxon>
        <taxon>Halobacteria</taxon>
        <taxon>Halobacteriales</taxon>
        <taxon>Natronomonadaceae</taxon>
        <taxon>Haloglomus</taxon>
    </lineage>
</organism>
<evidence type="ECO:0000313" key="8">
    <source>
        <dbReference type="Proteomes" id="UP000319894"/>
    </source>
</evidence>